<protein>
    <recommendedName>
        <fullName evidence="3">N-acetyltransferase domain-containing protein</fullName>
    </recommendedName>
</protein>
<comment type="caution">
    <text evidence="1">The sequence shown here is derived from an EMBL/GenBank/DDBJ whole genome shotgun (WGS) entry which is preliminary data.</text>
</comment>
<sequence>MFSRSRSLIFPRRKPQFPPSFSTFNLLSRSEVVSSRAFHNNCLLLSSSVSSSKTPPLITIISCASRPDLLEALDSPTHPTNTGWPRFLTEYNKNVQHLFEETSLLKWQFMAITNEESVTNSAVPGEAKEKVIALGSSIPFHWSTPNDDNSLPDLGWDLVLHSGVELQQSTKVTGYKGPKPNALCALAVSVDPSYRFKNLGKDLASELLLTMKTAALDSGFSAFVLPVRPTGKAVSEKFIKMDFQEYCAKAKGSVEEEASSGDILAFNDRTTGKQPWDPWIRKHVGLGGRIVKIATESTTIKAPKKEWEEWTGVDFEASIGTTEKKNAETSIDVVIPGGLVPVKYFPAKDLGVYVEPSVWVRYF</sequence>
<evidence type="ECO:0000313" key="2">
    <source>
        <dbReference type="Proteomes" id="UP001479436"/>
    </source>
</evidence>
<dbReference type="Proteomes" id="UP001479436">
    <property type="component" value="Unassembled WGS sequence"/>
</dbReference>
<proteinExistence type="predicted"/>
<dbReference type="EMBL" id="JASJQH010007924">
    <property type="protein sequence ID" value="KAK9696797.1"/>
    <property type="molecule type" value="Genomic_DNA"/>
</dbReference>
<reference evidence="1 2" key="1">
    <citation type="submission" date="2023-04" db="EMBL/GenBank/DDBJ databases">
        <title>Genome of Basidiobolus ranarum AG-B5.</title>
        <authorList>
            <person name="Stajich J.E."/>
            <person name="Carter-House D."/>
            <person name="Gryganskyi A."/>
        </authorList>
    </citation>
    <scope>NUCLEOTIDE SEQUENCE [LARGE SCALE GENOMIC DNA]</scope>
    <source>
        <strain evidence="1 2">AG-B5</strain>
    </source>
</reference>
<dbReference type="Gene3D" id="3.40.630.30">
    <property type="match status" value="1"/>
</dbReference>
<name>A0ABR2VSH8_9FUNG</name>
<evidence type="ECO:0008006" key="3">
    <source>
        <dbReference type="Google" id="ProtNLM"/>
    </source>
</evidence>
<accession>A0ABR2VSH8</accession>
<evidence type="ECO:0000313" key="1">
    <source>
        <dbReference type="EMBL" id="KAK9696797.1"/>
    </source>
</evidence>
<keyword evidence="2" id="KW-1185">Reference proteome</keyword>
<gene>
    <name evidence="1" type="ORF">K7432_012279</name>
</gene>
<organism evidence="1 2">
    <name type="scientific">Basidiobolus ranarum</name>
    <dbReference type="NCBI Taxonomy" id="34480"/>
    <lineage>
        <taxon>Eukaryota</taxon>
        <taxon>Fungi</taxon>
        <taxon>Fungi incertae sedis</taxon>
        <taxon>Zoopagomycota</taxon>
        <taxon>Entomophthoromycotina</taxon>
        <taxon>Basidiobolomycetes</taxon>
        <taxon>Basidiobolales</taxon>
        <taxon>Basidiobolaceae</taxon>
        <taxon>Basidiobolus</taxon>
    </lineage>
</organism>